<feature type="transmembrane region" description="Helical" evidence="8">
    <location>
        <begin position="222"/>
        <end position="241"/>
    </location>
</feature>
<name>A0ABM7WG53_9ACTN</name>
<feature type="transmembrane region" description="Helical" evidence="8">
    <location>
        <begin position="279"/>
        <end position="297"/>
    </location>
</feature>
<keyword evidence="5 8" id="KW-0812">Transmembrane</keyword>
<evidence type="ECO:0000256" key="5">
    <source>
        <dbReference type="ARBA" id="ARBA00022692"/>
    </source>
</evidence>
<keyword evidence="3" id="KW-0813">Transport</keyword>
<dbReference type="Pfam" id="PF00892">
    <property type="entry name" value="EamA"/>
    <property type="match status" value="1"/>
</dbReference>
<evidence type="ECO:0000259" key="9">
    <source>
        <dbReference type="Pfam" id="PF00892"/>
    </source>
</evidence>
<accession>A0ABM7WG53</accession>
<dbReference type="PANTHER" id="PTHR22911">
    <property type="entry name" value="ACYL-MALONYL CONDENSING ENZYME-RELATED"/>
    <property type="match status" value="1"/>
</dbReference>
<evidence type="ECO:0000256" key="2">
    <source>
        <dbReference type="ARBA" id="ARBA00007362"/>
    </source>
</evidence>
<dbReference type="Proteomes" id="UP001320544">
    <property type="component" value="Chromosome"/>
</dbReference>
<dbReference type="EMBL" id="AP025564">
    <property type="protein sequence ID" value="BDE95202.1"/>
    <property type="molecule type" value="Genomic_DNA"/>
</dbReference>
<feature type="transmembrane region" description="Helical" evidence="8">
    <location>
        <begin position="153"/>
        <end position="169"/>
    </location>
</feature>
<feature type="transmembrane region" description="Helical" evidence="8">
    <location>
        <begin position="181"/>
        <end position="202"/>
    </location>
</feature>
<evidence type="ECO:0000256" key="3">
    <source>
        <dbReference type="ARBA" id="ARBA00022448"/>
    </source>
</evidence>
<keyword evidence="6 8" id="KW-1133">Transmembrane helix</keyword>
<keyword evidence="7 8" id="KW-0472">Membrane</keyword>
<feature type="transmembrane region" description="Helical" evidence="8">
    <location>
        <begin position="106"/>
        <end position="123"/>
    </location>
</feature>
<feature type="transmembrane region" description="Helical" evidence="8">
    <location>
        <begin position="42"/>
        <end position="63"/>
    </location>
</feature>
<comment type="similarity">
    <text evidence="2">Belongs to the EamA transporter family.</text>
</comment>
<evidence type="ECO:0000313" key="11">
    <source>
        <dbReference type="Proteomes" id="UP001320544"/>
    </source>
</evidence>
<sequence>MVQEEQHTDRTGFLEALFCHVIWGLMPIYWKLVSGVPAFQVLAWRMVWAAVFILALCVLVKRVKFLYLAHEGRALRTFFASGLIVSLNWGIYVWAVNSGHVLETSIGYYLCPLANIFCGIVVFKERLTPGQKVATALAAAGVVFSIVTHGGAIWISFALAITFSIYGTVKKRGGYPALPGMALESLITGIIGIGILALGFAFPAIWQLTPAMPSAMAATDPAVVAALLAGAGVLTAVPLLLFSAAANRVSMTILGFMQYIGPTLALVAAVFLFGEEFTLAHAVCFGLVWLGIAIVSLEPFVRKAKRAASGSAK</sequence>
<reference evidence="10 11" key="1">
    <citation type="submission" date="2022-01" db="EMBL/GenBank/DDBJ databases">
        <title>Novel bile acid biosynthetic pathways are enriched in the microbiome of centenarians.</title>
        <authorList>
            <person name="Sato Y."/>
            <person name="Atarashi K."/>
            <person name="Plichta R.D."/>
            <person name="Arai Y."/>
            <person name="Sasajima S."/>
            <person name="Kearney M.S."/>
            <person name="Suda W."/>
            <person name="Takeshita K."/>
            <person name="Sasaki T."/>
            <person name="Okamoto S."/>
            <person name="Skelly N.A."/>
            <person name="Okamura Y."/>
            <person name="Vlamakis H."/>
            <person name="Li Y."/>
            <person name="Tanoue T."/>
            <person name="Takei H."/>
            <person name="Nittono H."/>
            <person name="Narushima S."/>
            <person name="Irie J."/>
            <person name="Itoh H."/>
            <person name="Moriya K."/>
            <person name="Sugiura Y."/>
            <person name="Suematsu M."/>
            <person name="Moritoki N."/>
            <person name="Shibata S."/>
            <person name="Littman R.D."/>
            <person name="Fischbach A.M."/>
            <person name="Uwamino Y."/>
            <person name="Inoue T."/>
            <person name="Honda A."/>
            <person name="Hattori M."/>
            <person name="Murai T."/>
            <person name="Xavier J.R."/>
            <person name="Hirose N."/>
            <person name="Honda K."/>
        </authorList>
    </citation>
    <scope>NUCLEOTIDE SEQUENCE [LARGE SCALE GENOMIC DNA]</scope>
    <source>
        <strain evidence="10 11">CE91-St30</strain>
    </source>
</reference>
<dbReference type="NCBIfam" id="TIGR00688">
    <property type="entry name" value="rarD"/>
    <property type="match status" value="1"/>
</dbReference>
<feature type="transmembrane region" description="Helical" evidence="8">
    <location>
        <begin position="75"/>
        <end position="94"/>
    </location>
</feature>
<evidence type="ECO:0000313" key="10">
    <source>
        <dbReference type="EMBL" id="BDE95202.1"/>
    </source>
</evidence>
<dbReference type="InterPro" id="IPR000620">
    <property type="entry name" value="EamA_dom"/>
</dbReference>
<dbReference type="InterPro" id="IPR037185">
    <property type="entry name" value="EmrE-like"/>
</dbReference>
<feature type="transmembrane region" description="Helical" evidence="8">
    <location>
        <begin position="130"/>
        <end position="147"/>
    </location>
</feature>
<proteinExistence type="inferred from homology"/>
<evidence type="ECO:0000256" key="1">
    <source>
        <dbReference type="ARBA" id="ARBA00004651"/>
    </source>
</evidence>
<feature type="transmembrane region" description="Helical" evidence="8">
    <location>
        <begin position="253"/>
        <end position="273"/>
    </location>
</feature>
<feature type="transmembrane region" description="Helical" evidence="8">
    <location>
        <begin position="12"/>
        <end position="30"/>
    </location>
</feature>
<evidence type="ECO:0000256" key="7">
    <source>
        <dbReference type="ARBA" id="ARBA00023136"/>
    </source>
</evidence>
<dbReference type="RefSeq" id="WP_244411649.1">
    <property type="nucleotide sequence ID" value="NZ_AP025564.1"/>
</dbReference>
<evidence type="ECO:0000256" key="6">
    <source>
        <dbReference type="ARBA" id="ARBA00022989"/>
    </source>
</evidence>
<feature type="domain" description="EamA" evidence="9">
    <location>
        <begin position="12"/>
        <end position="145"/>
    </location>
</feature>
<keyword evidence="11" id="KW-1185">Reference proteome</keyword>
<protein>
    <submittedName>
        <fullName evidence="10">Membrane protein</fullName>
    </submittedName>
</protein>
<evidence type="ECO:0000256" key="4">
    <source>
        <dbReference type="ARBA" id="ARBA00022475"/>
    </source>
</evidence>
<organism evidence="10 11">
    <name type="scientific">Raoultibacter timonensis</name>
    <dbReference type="NCBI Taxonomy" id="1907662"/>
    <lineage>
        <taxon>Bacteria</taxon>
        <taxon>Bacillati</taxon>
        <taxon>Actinomycetota</taxon>
        <taxon>Coriobacteriia</taxon>
        <taxon>Eggerthellales</taxon>
        <taxon>Eggerthellaceae</taxon>
        <taxon>Raoultibacter</taxon>
    </lineage>
</organism>
<dbReference type="PANTHER" id="PTHR22911:SF137">
    <property type="entry name" value="SOLUTE CARRIER FAMILY 35 MEMBER G2-RELATED"/>
    <property type="match status" value="1"/>
</dbReference>
<comment type="subcellular location">
    <subcellularLocation>
        <location evidence="1">Cell membrane</location>
        <topology evidence="1">Multi-pass membrane protein</topology>
    </subcellularLocation>
</comment>
<dbReference type="SUPFAM" id="SSF103481">
    <property type="entry name" value="Multidrug resistance efflux transporter EmrE"/>
    <property type="match status" value="2"/>
</dbReference>
<gene>
    <name evidence="10" type="ORF">CE91St30_05350</name>
</gene>
<dbReference type="InterPro" id="IPR004626">
    <property type="entry name" value="RarD"/>
</dbReference>
<keyword evidence="4" id="KW-1003">Cell membrane</keyword>
<evidence type="ECO:0000256" key="8">
    <source>
        <dbReference type="SAM" id="Phobius"/>
    </source>
</evidence>